<protein>
    <recommendedName>
        <fullName evidence="8">Prefoldin subunit 4</fullName>
    </recommendedName>
</protein>
<feature type="compositionally biased region" description="Basic and acidic residues" evidence="5">
    <location>
        <begin position="229"/>
        <end position="239"/>
    </location>
</feature>
<feature type="compositionally biased region" description="Basic and acidic residues" evidence="5">
    <location>
        <begin position="106"/>
        <end position="125"/>
    </location>
</feature>
<dbReference type="PANTHER" id="PTHR21100">
    <property type="entry name" value="PREFOLDIN SUBUNIT 4"/>
    <property type="match status" value="1"/>
</dbReference>
<reference evidence="6 7" key="1">
    <citation type="submission" date="2019-01" db="EMBL/GenBank/DDBJ databases">
        <title>Draft genome sequence of Psathyrella aberdarensis IHI B618.</title>
        <authorList>
            <person name="Buettner E."/>
            <person name="Kellner H."/>
        </authorList>
    </citation>
    <scope>NUCLEOTIDE SEQUENCE [LARGE SCALE GENOMIC DNA]</scope>
    <source>
        <strain evidence="6 7">IHI B618</strain>
    </source>
</reference>
<comment type="caution">
    <text evidence="6">The sequence shown here is derived from an EMBL/GenBank/DDBJ whole genome shotgun (WGS) entry which is preliminary data.</text>
</comment>
<dbReference type="OrthoDB" id="10250441at2759"/>
<evidence type="ECO:0000256" key="2">
    <source>
        <dbReference type="ARBA" id="ARBA00023186"/>
    </source>
</evidence>
<feature type="coiled-coil region" evidence="4">
    <location>
        <begin position="417"/>
        <end position="494"/>
    </location>
</feature>
<keyword evidence="4" id="KW-0175">Coiled coil</keyword>
<dbReference type="EMBL" id="SDEE01000015">
    <property type="protein sequence ID" value="RXW24725.1"/>
    <property type="molecule type" value="Genomic_DNA"/>
</dbReference>
<evidence type="ECO:0000256" key="4">
    <source>
        <dbReference type="SAM" id="Coils"/>
    </source>
</evidence>
<dbReference type="InterPro" id="IPR016661">
    <property type="entry name" value="PFDN4"/>
</dbReference>
<evidence type="ECO:0000256" key="5">
    <source>
        <dbReference type="SAM" id="MobiDB-lite"/>
    </source>
</evidence>
<dbReference type="InterPro" id="IPR009053">
    <property type="entry name" value="Prefoldin"/>
</dbReference>
<evidence type="ECO:0000313" key="7">
    <source>
        <dbReference type="Proteomes" id="UP000290288"/>
    </source>
</evidence>
<dbReference type="Gene3D" id="1.10.287.370">
    <property type="match status" value="1"/>
</dbReference>
<keyword evidence="2" id="KW-0143">Chaperone</keyword>
<name>A0A4Q2E079_9AGAR</name>
<evidence type="ECO:0008006" key="8">
    <source>
        <dbReference type="Google" id="ProtNLM"/>
    </source>
</evidence>
<feature type="compositionally biased region" description="Pro residues" evidence="5">
    <location>
        <begin position="1"/>
        <end position="15"/>
    </location>
</feature>
<proteinExistence type="inferred from homology"/>
<dbReference type="GO" id="GO:0016272">
    <property type="term" value="C:prefoldin complex"/>
    <property type="evidence" value="ECO:0007669"/>
    <property type="project" value="InterPro"/>
</dbReference>
<dbReference type="CDD" id="cd23165">
    <property type="entry name" value="Prefoldin_4"/>
    <property type="match status" value="1"/>
</dbReference>
<dbReference type="GO" id="GO:0005737">
    <property type="term" value="C:cytoplasm"/>
    <property type="evidence" value="ECO:0007669"/>
    <property type="project" value="TreeGrafter"/>
</dbReference>
<feature type="region of interest" description="Disordered" evidence="5">
    <location>
        <begin position="65"/>
        <end position="312"/>
    </location>
</feature>
<feature type="region of interest" description="Disordered" evidence="5">
    <location>
        <begin position="1"/>
        <end position="53"/>
    </location>
</feature>
<feature type="compositionally biased region" description="Polar residues" evidence="5">
    <location>
        <begin position="243"/>
        <end position="271"/>
    </location>
</feature>
<evidence type="ECO:0000256" key="3">
    <source>
        <dbReference type="ARBA" id="ARBA00024667"/>
    </source>
</evidence>
<dbReference type="GO" id="GO:0051082">
    <property type="term" value="F:unfolded protein binding"/>
    <property type="evidence" value="ECO:0007669"/>
    <property type="project" value="InterPro"/>
</dbReference>
<sequence length="507" mass="55760">MTPPPIDPLGYPAPPAYTEQEFDRKVSRAEEISLRPPTPQPPPASGSDLTEEQWAEIEEAAFQAAIAASLAEAPASGSEAPREGAANNPGPPSPSRRRSPTGVRPLRIEKKNKGSVDLKDPKEQPKWLAEAQASSSSHFQAGPSTQNAATNPFDGYEAAPPPFAETAPSYSHREVAVVGFEPPGHTHSSETLSPPLSPLPDLNALSISASVSEQEHSTRRNALPQPTTHHMERYPEPSPERFGSQSFDPYYSQPQPTHPTLSVPTGAYQSEQRVRNEVRPPSSPSPSNFNSYWSTPSTPSKPSMGAPLVQFNPSVAYGRSPFRRMQKTPPPVPAIEEPRQEVYRAGAFYNSAVSAHLPSTPQRPAHDRPGLYPRQGNPQLDQGEEVDDGTEVSWEDQQRINTFSKLNARHGIIEGKLKALKDEKEALDDLGTELELADEDEEVLYKIGETFVHMRPGRARTRLRKDQQRLDKILEELSTQAGDCQTQMKELKAILYGKFGKSINLDE</sequence>
<accession>A0A4Q2E079</accession>
<dbReference type="GO" id="GO:0006457">
    <property type="term" value="P:protein folding"/>
    <property type="evidence" value="ECO:0007669"/>
    <property type="project" value="InterPro"/>
</dbReference>
<dbReference type="FunFam" id="1.10.287.370:FF:000005">
    <property type="entry name" value="Prefoldin subunit 4"/>
    <property type="match status" value="1"/>
</dbReference>
<dbReference type="STRING" id="2316362.A0A4Q2E079"/>
<feature type="compositionally biased region" description="Low complexity" evidence="5">
    <location>
        <begin position="65"/>
        <end position="79"/>
    </location>
</feature>
<feature type="compositionally biased region" description="Low complexity" evidence="5">
    <location>
        <begin position="189"/>
        <end position="206"/>
    </location>
</feature>
<evidence type="ECO:0000313" key="6">
    <source>
        <dbReference type="EMBL" id="RXW24725.1"/>
    </source>
</evidence>
<keyword evidence="7" id="KW-1185">Reference proteome</keyword>
<dbReference type="AlphaFoldDB" id="A0A4Q2E079"/>
<dbReference type="Pfam" id="PF01920">
    <property type="entry name" value="Prefoldin_2"/>
    <property type="match status" value="1"/>
</dbReference>
<feature type="region of interest" description="Disordered" evidence="5">
    <location>
        <begin position="355"/>
        <end position="385"/>
    </location>
</feature>
<dbReference type="Proteomes" id="UP000290288">
    <property type="component" value="Unassembled WGS sequence"/>
</dbReference>
<dbReference type="InterPro" id="IPR002777">
    <property type="entry name" value="PFD_beta-like"/>
</dbReference>
<feature type="compositionally biased region" description="Polar residues" evidence="5">
    <location>
        <begin position="132"/>
        <end position="150"/>
    </location>
</feature>
<organism evidence="6 7">
    <name type="scientific">Candolleomyces aberdarensis</name>
    <dbReference type="NCBI Taxonomy" id="2316362"/>
    <lineage>
        <taxon>Eukaryota</taxon>
        <taxon>Fungi</taxon>
        <taxon>Dikarya</taxon>
        <taxon>Basidiomycota</taxon>
        <taxon>Agaricomycotina</taxon>
        <taxon>Agaricomycetes</taxon>
        <taxon>Agaricomycetidae</taxon>
        <taxon>Agaricales</taxon>
        <taxon>Agaricineae</taxon>
        <taxon>Psathyrellaceae</taxon>
        <taxon>Candolleomyces</taxon>
    </lineage>
</organism>
<comment type="function">
    <text evidence="3">Binds specifically to cytosolic chaperonin (c-CPN) and transfers target proteins to it. Binds to nascent polypeptide chain and promotes folding in an environment in which there are many competing pathways for nonnative proteins.</text>
</comment>
<dbReference type="PANTHER" id="PTHR21100:SF9">
    <property type="entry name" value="PREFOLDIN SUBUNIT 4"/>
    <property type="match status" value="1"/>
</dbReference>
<feature type="compositionally biased region" description="Polar residues" evidence="5">
    <location>
        <begin position="288"/>
        <end position="301"/>
    </location>
</feature>
<gene>
    <name evidence="6" type="ORF">EST38_g1168</name>
</gene>
<dbReference type="SUPFAM" id="SSF46579">
    <property type="entry name" value="Prefoldin"/>
    <property type="match status" value="1"/>
</dbReference>
<evidence type="ECO:0000256" key="1">
    <source>
        <dbReference type="ARBA" id="ARBA00008045"/>
    </source>
</evidence>
<comment type="similarity">
    <text evidence="1">Belongs to the prefoldin subunit beta family.</text>
</comment>
<feature type="compositionally biased region" description="Basic and acidic residues" evidence="5">
    <location>
        <begin position="21"/>
        <end position="33"/>
    </location>
</feature>